<evidence type="ECO:0000256" key="6">
    <source>
        <dbReference type="ARBA" id="ARBA00023136"/>
    </source>
</evidence>
<feature type="domain" description="VTT" evidence="8">
    <location>
        <begin position="59"/>
        <end position="185"/>
    </location>
</feature>
<evidence type="ECO:0000256" key="2">
    <source>
        <dbReference type="ARBA" id="ARBA00010792"/>
    </source>
</evidence>
<feature type="transmembrane region" description="Helical" evidence="7">
    <location>
        <begin position="85"/>
        <end position="106"/>
    </location>
</feature>
<keyword evidence="5 7" id="KW-1133">Transmembrane helix</keyword>
<comment type="caution">
    <text evidence="9">The sequence shown here is derived from an EMBL/GenBank/DDBJ whole genome shotgun (WGS) entry which is preliminary data.</text>
</comment>
<evidence type="ECO:0000313" key="9">
    <source>
        <dbReference type="EMBL" id="KRL23023.1"/>
    </source>
</evidence>
<feature type="transmembrane region" description="Helical" evidence="7">
    <location>
        <begin position="199"/>
        <end position="217"/>
    </location>
</feature>
<dbReference type="GO" id="GO:0005886">
    <property type="term" value="C:plasma membrane"/>
    <property type="evidence" value="ECO:0007669"/>
    <property type="project" value="UniProtKB-SubCell"/>
</dbReference>
<dbReference type="PANTHER" id="PTHR30353">
    <property type="entry name" value="INNER MEMBRANE PROTEIN DEDA-RELATED"/>
    <property type="match status" value="1"/>
</dbReference>
<dbReference type="EMBL" id="AZEB01000002">
    <property type="protein sequence ID" value="KRL23023.1"/>
    <property type="molecule type" value="Genomic_DNA"/>
</dbReference>
<dbReference type="Proteomes" id="UP000051439">
    <property type="component" value="Unassembled WGS sequence"/>
</dbReference>
<proteinExistence type="inferred from homology"/>
<protein>
    <submittedName>
        <fullName evidence="9">SNARE-like domain protein</fullName>
    </submittedName>
</protein>
<keyword evidence="4 7" id="KW-0812">Transmembrane</keyword>
<dbReference type="InterPro" id="IPR032816">
    <property type="entry name" value="VTT_dom"/>
</dbReference>
<name>A0A0R1NSE7_9LACO</name>
<feature type="transmembrane region" description="Helical" evidence="7">
    <location>
        <begin position="165"/>
        <end position="187"/>
    </location>
</feature>
<comment type="subcellular location">
    <subcellularLocation>
        <location evidence="1 7">Cell membrane</location>
        <topology evidence="1 7">Multi-pass membrane protein</topology>
    </subcellularLocation>
</comment>
<evidence type="ECO:0000256" key="4">
    <source>
        <dbReference type="ARBA" id="ARBA00022692"/>
    </source>
</evidence>
<evidence type="ECO:0000256" key="1">
    <source>
        <dbReference type="ARBA" id="ARBA00004651"/>
    </source>
</evidence>
<evidence type="ECO:0000313" key="10">
    <source>
        <dbReference type="Proteomes" id="UP000051439"/>
    </source>
</evidence>
<reference evidence="9 10" key="1">
    <citation type="journal article" date="2015" name="Genome Announc.">
        <title>Expanding the biotechnology potential of lactobacilli through comparative genomics of 213 strains and associated genera.</title>
        <authorList>
            <person name="Sun Z."/>
            <person name="Harris H.M."/>
            <person name="McCann A."/>
            <person name="Guo C."/>
            <person name="Argimon S."/>
            <person name="Zhang W."/>
            <person name="Yang X."/>
            <person name="Jeffery I.B."/>
            <person name="Cooney J.C."/>
            <person name="Kagawa T.F."/>
            <person name="Liu W."/>
            <person name="Song Y."/>
            <person name="Salvetti E."/>
            <person name="Wrobel A."/>
            <person name="Rasinkangas P."/>
            <person name="Parkhill J."/>
            <person name="Rea M.C."/>
            <person name="O'Sullivan O."/>
            <person name="Ritari J."/>
            <person name="Douillard F.P."/>
            <person name="Paul Ross R."/>
            <person name="Yang R."/>
            <person name="Briner A.E."/>
            <person name="Felis G.E."/>
            <person name="de Vos W.M."/>
            <person name="Barrangou R."/>
            <person name="Klaenhammer T.R."/>
            <person name="Caufield P.W."/>
            <person name="Cui Y."/>
            <person name="Zhang H."/>
            <person name="O'Toole P.W."/>
        </authorList>
    </citation>
    <scope>NUCLEOTIDE SEQUENCE [LARGE SCALE GENOMIC DNA]</scope>
    <source>
        <strain evidence="9 10">DSM 19906</strain>
    </source>
</reference>
<evidence type="ECO:0000256" key="7">
    <source>
        <dbReference type="RuleBase" id="RU367016"/>
    </source>
</evidence>
<keyword evidence="6 7" id="KW-0472">Membrane</keyword>
<dbReference type="AlphaFoldDB" id="A0A0R1NSE7"/>
<dbReference type="PANTHER" id="PTHR30353:SF0">
    <property type="entry name" value="TRANSMEMBRANE PROTEIN"/>
    <property type="match status" value="1"/>
</dbReference>
<gene>
    <name evidence="9" type="ORF">FC98_GL001056</name>
</gene>
<dbReference type="InterPro" id="IPR032818">
    <property type="entry name" value="DedA-like"/>
</dbReference>
<evidence type="ECO:0000256" key="3">
    <source>
        <dbReference type="ARBA" id="ARBA00022475"/>
    </source>
</evidence>
<feature type="transmembrane region" description="Helical" evidence="7">
    <location>
        <begin position="33"/>
        <end position="55"/>
    </location>
</feature>
<keyword evidence="3 7" id="KW-1003">Cell membrane</keyword>
<sequence>MVIRISEEGILMITALLASGLHIQSLLPELMETYGSLIYVGLFGVIFSETGLVFCPFLPGDSILFLCGSLSVLAGSLRIEILMPLFVLAAISGDFVNFKIGSRIAHHLKRKTKFTRLIKKLPLAKSHQFFAHHGNLAVSIGRFVPVIRTMIPFTAGLSKMPTKTFLVYNVVGGLVWVLGVTLAGYFFGTVPFIKAHFELIFIGIAVASVLPIVLMALKKRYFGNNKQLM</sequence>
<evidence type="ECO:0000256" key="5">
    <source>
        <dbReference type="ARBA" id="ARBA00022989"/>
    </source>
</evidence>
<dbReference type="PATRIC" id="fig|1423766.4.peg.1088"/>
<accession>A0A0R1NSE7</accession>
<comment type="similarity">
    <text evidence="2 7">Belongs to the DedA family.</text>
</comment>
<evidence type="ECO:0000259" key="8">
    <source>
        <dbReference type="Pfam" id="PF09335"/>
    </source>
</evidence>
<dbReference type="Pfam" id="PF09335">
    <property type="entry name" value="VTT_dom"/>
    <property type="match status" value="1"/>
</dbReference>
<organism evidence="9 10">
    <name type="scientific">Lentilactobacillus kisonensis DSM 19906 = JCM 15041</name>
    <dbReference type="NCBI Taxonomy" id="1423766"/>
    <lineage>
        <taxon>Bacteria</taxon>
        <taxon>Bacillati</taxon>
        <taxon>Bacillota</taxon>
        <taxon>Bacilli</taxon>
        <taxon>Lactobacillales</taxon>
        <taxon>Lactobacillaceae</taxon>
        <taxon>Lentilactobacillus</taxon>
    </lineage>
</organism>
<keyword evidence="10" id="KW-1185">Reference proteome</keyword>